<evidence type="ECO:0000256" key="1">
    <source>
        <dbReference type="ARBA" id="ARBA00022723"/>
    </source>
</evidence>
<dbReference type="AlphaFoldDB" id="A0A212JCT1"/>
<organism evidence="7">
    <name type="scientific">uncultured Dysgonomonas sp</name>
    <dbReference type="NCBI Taxonomy" id="206096"/>
    <lineage>
        <taxon>Bacteria</taxon>
        <taxon>Pseudomonadati</taxon>
        <taxon>Bacteroidota</taxon>
        <taxon>Bacteroidia</taxon>
        <taxon>Bacteroidales</taxon>
        <taxon>Dysgonomonadaceae</taxon>
        <taxon>Dysgonomonas</taxon>
        <taxon>environmental samples</taxon>
    </lineage>
</organism>
<keyword evidence="1" id="KW-0479">Metal-binding</keyword>
<evidence type="ECO:0000256" key="2">
    <source>
        <dbReference type="ARBA" id="ARBA00022801"/>
    </source>
</evidence>
<dbReference type="Gene3D" id="3.40.50.880">
    <property type="match status" value="1"/>
</dbReference>
<dbReference type="GO" id="GO:0046872">
    <property type="term" value="F:metal ion binding"/>
    <property type="evidence" value="ECO:0007669"/>
    <property type="project" value="UniProtKB-KW"/>
</dbReference>
<keyword evidence="3" id="KW-0862">Zinc</keyword>
<evidence type="ECO:0000256" key="3">
    <source>
        <dbReference type="ARBA" id="ARBA00022833"/>
    </source>
</evidence>
<dbReference type="PANTHER" id="PTHR36447">
    <property type="entry name" value="BETA-GALACTOSIDASE GANA"/>
    <property type="match status" value="1"/>
</dbReference>
<dbReference type="PANTHER" id="PTHR36447:SF2">
    <property type="entry name" value="BETA-GALACTOSIDASE YESZ"/>
    <property type="match status" value="1"/>
</dbReference>
<dbReference type="InterPro" id="IPR013529">
    <property type="entry name" value="Glyco_hydro_42_N"/>
</dbReference>
<dbReference type="SUPFAM" id="SSF52317">
    <property type="entry name" value="Class I glutamine amidotransferase-like"/>
    <property type="match status" value="1"/>
</dbReference>
<evidence type="ECO:0000256" key="5">
    <source>
        <dbReference type="SAM" id="SignalP"/>
    </source>
</evidence>
<dbReference type="SUPFAM" id="SSF51445">
    <property type="entry name" value="(Trans)glycosidases"/>
    <property type="match status" value="1"/>
</dbReference>
<name>A0A212JCT1_9BACT</name>
<feature type="chain" id="PRO_5012736053" description="Glycoside hydrolase family 42 N-terminal domain-containing protein" evidence="5">
    <location>
        <begin position="24"/>
        <end position="696"/>
    </location>
</feature>
<dbReference type="Gene3D" id="3.20.20.80">
    <property type="entry name" value="Glycosidases"/>
    <property type="match status" value="1"/>
</dbReference>
<dbReference type="InterPro" id="IPR003476">
    <property type="entry name" value="Glyco_hydro_42"/>
</dbReference>
<evidence type="ECO:0000313" key="7">
    <source>
        <dbReference type="EMBL" id="SBV97241.1"/>
    </source>
</evidence>
<reference evidence="7" key="1">
    <citation type="submission" date="2016-04" db="EMBL/GenBank/DDBJ databases">
        <authorList>
            <person name="Evans L.H."/>
            <person name="Alamgir A."/>
            <person name="Owens N."/>
            <person name="Weber N.D."/>
            <person name="Virtaneva K."/>
            <person name="Barbian K."/>
            <person name="Babar A."/>
            <person name="Rosenke K."/>
        </authorList>
    </citation>
    <scope>NUCLEOTIDE SEQUENCE</scope>
    <source>
        <strain evidence="7">86-1</strain>
    </source>
</reference>
<dbReference type="Pfam" id="PF02449">
    <property type="entry name" value="Glyco_hydro_42"/>
    <property type="match status" value="1"/>
</dbReference>
<evidence type="ECO:0000259" key="6">
    <source>
        <dbReference type="Pfam" id="PF02449"/>
    </source>
</evidence>
<dbReference type="RefSeq" id="WP_296940164.1">
    <property type="nucleotide sequence ID" value="NZ_LT599032.1"/>
</dbReference>
<keyword evidence="5" id="KW-0732">Signal</keyword>
<sequence>MKNLKKVLLIFTLLGSSLFTSYSQTVPNIGAEIWIEPGQTKEQIYDWFRLMDENKMYSARLFVMWNYIETQPGTFDFSLYDWAFDAANKYGVKIEATLCAIHGPVFYNQKFHGRPQYNELFDSEYIKEKAAVFIEKTVNRYKADKALGYWWILNEPRSFLPDSELATKRLQEWAKNKYKNIEEVNNQWIESYKDFSDIKFDPLWTKGSYFYWPVPAIDWYLFHRDFLTENLKWIADEVRKHDKSTPLTTNPAGVFEYAHLYDFPKHREIFNVLGASMHAAWQLRSLQREQYAYAVAGISEILRGSNMDGEFWMSELQGGNNIWSGRSPMCPDPKDLSQWIWTGVGSGAKKIIYWSLNYRRQGIESGEWGLLGFRNEPTERSVETKNLNSAMIDNQDFLKNAKPLKNKISLILSPESMRVLLHINSFNAGARGLDAHGHMRSLLMWFIALQEKGYQIDIRHLRDYEWDSEEVGRVAILSNIVAVPNEMVPKLEKFVNDGNYLIAEGLTGFFDEYETNTFQTGFPLENLLGGRMIDIPYRNDKTISFKFNGIDIPGYVFQPILQPLTGVSAGEMNGSVFAINNKTGKGKTLWLPAVVSMGAYPNNTEPLSLVANSLLEEYLQKQPFYFQEYTKGGLLRILKNGNSYLTVVTNNRQSDIALTLVNQTNLKPQVIYGNETSYLNGKLSLKDRETIVILWK</sequence>
<dbReference type="CDD" id="cd03143">
    <property type="entry name" value="A4_beta-galactosidase_middle_domain"/>
    <property type="match status" value="1"/>
</dbReference>
<dbReference type="GO" id="GO:0009341">
    <property type="term" value="C:beta-galactosidase complex"/>
    <property type="evidence" value="ECO:0007669"/>
    <property type="project" value="InterPro"/>
</dbReference>
<keyword evidence="2" id="KW-0378">Hydrolase</keyword>
<feature type="domain" description="Glycoside hydrolase family 42 N-terminal" evidence="6">
    <location>
        <begin position="120"/>
        <end position="389"/>
    </location>
</feature>
<dbReference type="EMBL" id="FLUM01000001">
    <property type="protein sequence ID" value="SBV97241.1"/>
    <property type="molecule type" value="Genomic_DNA"/>
</dbReference>
<feature type="signal peptide" evidence="5">
    <location>
        <begin position="1"/>
        <end position="23"/>
    </location>
</feature>
<dbReference type="InterPro" id="IPR029062">
    <property type="entry name" value="Class_I_gatase-like"/>
</dbReference>
<dbReference type="GO" id="GO:0005975">
    <property type="term" value="P:carbohydrate metabolic process"/>
    <property type="evidence" value="ECO:0007669"/>
    <property type="project" value="InterPro"/>
</dbReference>
<protein>
    <recommendedName>
        <fullName evidence="6">Glycoside hydrolase family 42 N-terminal domain-containing protein</fullName>
    </recommendedName>
</protein>
<proteinExistence type="predicted"/>
<evidence type="ECO:0000256" key="4">
    <source>
        <dbReference type="ARBA" id="ARBA00023295"/>
    </source>
</evidence>
<dbReference type="GO" id="GO:0004565">
    <property type="term" value="F:beta-galactosidase activity"/>
    <property type="evidence" value="ECO:0007669"/>
    <property type="project" value="InterPro"/>
</dbReference>
<gene>
    <name evidence="7" type="ORF">KL86DYS1_11858</name>
</gene>
<dbReference type="InterPro" id="IPR017853">
    <property type="entry name" value="GH"/>
</dbReference>
<keyword evidence="4" id="KW-0326">Glycosidase</keyword>
<accession>A0A212JCT1</accession>